<evidence type="ECO:0000313" key="5">
    <source>
        <dbReference type="Proteomes" id="UP000199448"/>
    </source>
</evidence>
<gene>
    <name evidence="4" type="ORF">SAMN04488034_10945</name>
</gene>
<dbReference type="RefSeq" id="WP_245693474.1">
    <property type="nucleotide sequence ID" value="NZ_FNGG01000009.1"/>
</dbReference>
<dbReference type="InterPro" id="IPR000719">
    <property type="entry name" value="Prot_kinase_dom"/>
</dbReference>
<dbReference type="GO" id="GO:0004672">
    <property type="term" value="F:protein kinase activity"/>
    <property type="evidence" value="ECO:0007669"/>
    <property type="project" value="InterPro"/>
</dbReference>
<dbReference type="PIRSF" id="PIRSF006221">
    <property type="entry name" value="Ketosamine-3-kinase"/>
    <property type="match status" value="1"/>
</dbReference>
<evidence type="ECO:0000256" key="2">
    <source>
        <dbReference type="PIRNR" id="PIRNR006221"/>
    </source>
</evidence>
<dbReference type="Gene3D" id="3.90.1200.10">
    <property type="match status" value="1"/>
</dbReference>
<dbReference type="STRING" id="390640.SAMN04488034_10945"/>
<reference evidence="4 5" key="1">
    <citation type="submission" date="2016-10" db="EMBL/GenBank/DDBJ databases">
        <authorList>
            <person name="de Groot N.N."/>
        </authorList>
    </citation>
    <scope>NUCLEOTIDE SEQUENCE [LARGE SCALE GENOMIC DNA]</scope>
    <source>
        <strain evidence="4 5">DSM 23553</strain>
    </source>
</reference>
<dbReference type="Proteomes" id="UP000199448">
    <property type="component" value="Unassembled WGS sequence"/>
</dbReference>
<keyword evidence="5" id="KW-1185">Reference proteome</keyword>
<dbReference type="Pfam" id="PF03881">
    <property type="entry name" value="Fructosamin_kin"/>
    <property type="match status" value="1"/>
</dbReference>
<evidence type="ECO:0000256" key="1">
    <source>
        <dbReference type="ARBA" id="ARBA00009460"/>
    </source>
</evidence>
<evidence type="ECO:0000313" key="4">
    <source>
        <dbReference type="EMBL" id="SEF09232.1"/>
    </source>
</evidence>
<comment type="similarity">
    <text evidence="1 2">Belongs to the fructosamine kinase family.</text>
</comment>
<dbReference type="InterPro" id="IPR016477">
    <property type="entry name" value="Fructo-/Ketosamine-3-kinase"/>
</dbReference>
<organism evidence="4 5">
    <name type="scientific">Salinimicrobium catena</name>
    <dbReference type="NCBI Taxonomy" id="390640"/>
    <lineage>
        <taxon>Bacteria</taxon>
        <taxon>Pseudomonadati</taxon>
        <taxon>Bacteroidota</taxon>
        <taxon>Flavobacteriia</taxon>
        <taxon>Flavobacteriales</taxon>
        <taxon>Flavobacteriaceae</taxon>
        <taxon>Salinimicrobium</taxon>
    </lineage>
</organism>
<dbReference type="InterPro" id="IPR011009">
    <property type="entry name" value="Kinase-like_dom_sf"/>
</dbReference>
<keyword evidence="2" id="KW-0418">Kinase</keyword>
<dbReference type="EMBL" id="FNUG01000009">
    <property type="protein sequence ID" value="SEF09232.1"/>
    <property type="molecule type" value="Genomic_DNA"/>
</dbReference>
<proteinExistence type="inferred from homology"/>
<feature type="domain" description="Protein kinase" evidence="3">
    <location>
        <begin position="19"/>
        <end position="284"/>
    </location>
</feature>
<dbReference type="PANTHER" id="PTHR12149">
    <property type="entry name" value="FRUCTOSAMINE 3 KINASE-RELATED PROTEIN"/>
    <property type="match status" value="1"/>
</dbReference>
<accession>A0A1H5P5G5</accession>
<dbReference type="GO" id="GO:0005524">
    <property type="term" value="F:ATP binding"/>
    <property type="evidence" value="ECO:0007669"/>
    <property type="project" value="InterPro"/>
</dbReference>
<dbReference type="AlphaFoldDB" id="A0A1H5P5G5"/>
<evidence type="ECO:0000259" key="3">
    <source>
        <dbReference type="PROSITE" id="PS50011"/>
    </source>
</evidence>
<sequence>MPNDQEAIQEIARKEGFNLSGADMLAGGSINKVYRLDSSEGKKVLKMNRSGKYPEMFKAEEEGLKELKNSNTVDVPEVLGRGETASHDYLLLEYREATPQKPDFWSRFAQDLAALHSTSREQFGFHGPNYIGSLPQYNHHRPSAAEFYILERLEPQFKMALDAGYSFHGLEKFFSTISKIIPEETPALLHGDLWNGNYIVNERGLPCLIDPAVSYGPREMDLAMMKLFGGFPEEVFSVYNELFPLQPNFEERVALWQLYYLLVHLNIFGSSYLPQVKEILRQYR</sequence>
<dbReference type="PROSITE" id="PS50011">
    <property type="entry name" value="PROTEIN_KINASE_DOM"/>
    <property type="match status" value="1"/>
</dbReference>
<dbReference type="PANTHER" id="PTHR12149:SF8">
    <property type="entry name" value="PROTEIN-RIBULOSAMINE 3-KINASE"/>
    <property type="match status" value="1"/>
</dbReference>
<keyword evidence="2" id="KW-0808">Transferase</keyword>
<dbReference type="SUPFAM" id="SSF56112">
    <property type="entry name" value="Protein kinase-like (PK-like)"/>
    <property type="match status" value="1"/>
</dbReference>
<dbReference type="Gene3D" id="3.30.200.20">
    <property type="entry name" value="Phosphorylase Kinase, domain 1"/>
    <property type="match status" value="1"/>
</dbReference>
<protein>
    <recommendedName>
        <fullName evidence="3">Protein kinase domain-containing protein</fullName>
    </recommendedName>
</protein>
<name>A0A1H5P5G5_9FLAO</name>